<dbReference type="InterPro" id="IPR051401">
    <property type="entry name" value="GtrA_CellWall_Glycosyl"/>
</dbReference>
<dbReference type="Pfam" id="PF04138">
    <property type="entry name" value="GtrA_DPMS_TM"/>
    <property type="match status" value="1"/>
</dbReference>
<proteinExistence type="inferred from homology"/>
<evidence type="ECO:0000256" key="1">
    <source>
        <dbReference type="ARBA" id="ARBA00004141"/>
    </source>
</evidence>
<dbReference type="PANTHER" id="PTHR38459">
    <property type="entry name" value="PROPHAGE BACTOPRENOL-LINKED GLUCOSE TRANSLOCASE HOMOLOG"/>
    <property type="match status" value="1"/>
</dbReference>
<organism evidence="8 9">
    <name type="scientific">Romboutsia sedimentorum</name>
    <dbReference type="NCBI Taxonomy" id="1368474"/>
    <lineage>
        <taxon>Bacteria</taxon>
        <taxon>Bacillati</taxon>
        <taxon>Bacillota</taxon>
        <taxon>Clostridia</taxon>
        <taxon>Peptostreptococcales</taxon>
        <taxon>Peptostreptococcaceae</taxon>
        <taxon>Romboutsia</taxon>
    </lineage>
</organism>
<dbReference type="PANTHER" id="PTHR38459:SF5">
    <property type="entry name" value="CELL WALL TEICHOIC ACID GLYCOSYLATION PROTEIN GTCA"/>
    <property type="match status" value="1"/>
</dbReference>
<name>A0ABT7E7M2_9FIRM</name>
<protein>
    <submittedName>
        <fullName evidence="8">GtrA family protein</fullName>
    </submittedName>
</protein>
<accession>A0ABT7E7M2</accession>
<feature type="transmembrane region" description="Helical" evidence="6">
    <location>
        <begin position="14"/>
        <end position="34"/>
    </location>
</feature>
<feature type="transmembrane region" description="Helical" evidence="6">
    <location>
        <begin position="115"/>
        <end position="134"/>
    </location>
</feature>
<feature type="transmembrane region" description="Helical" evidence="6">
    <location>
        <begin position="40"/>
        <end position="60"/>
    </location>
</feature>
<evidence type="ECO:0000313" key="9">
    <source>
        <dbReference type="Proteomes" id="UP001301012"/>
    </source>
</evidence>
<feature type="domain" description="GtrA/DPMS transmembrane" evidence="7">
    <location>
        <begin position="17"/>
        <end position="134"/>
    </location>
</feature>
<feature type="transmembrane region" description="Helical" evidence="6">
    <location>
        <begin position="81"/>
        <end position="103"/>
    </location>
</feature>
<reference evidence="8 9" key="1">
    <citation type="submission" date="2023-05" db="EMBL/GenBank/DDBJ databases">
        <title>Rombocin, a short stable natural nisin variant, displays selective antimicrobial activity against Listeria monocytogenes and employs dual mode of action to kill target bacterial strains.</title>
        <authorList>
            <person name="Wambui J."/>
            <person name="Stephan R."/>
            <person name="Kuipers O.P."/>
        </authorList>
    </citation>
    <scope>NUCLEOTIDE SEQUENCE [LARGE SCALE GENOMIC DNA]</scope>
    <source>
        <strain evidence="8 9">RC002</strain>
    </source>
</reference>
<evidence type="ECO:0000256" key="6">
    <source>
        <dbReference type="SAM" id="Phobius"/>
    </source>
</evidence>
<comment type="caution">
    <text evidence="8">The sequence shown here is derived from an EMBL/GenBank/DDBJ whole genome shotgun (WGS) entry which is preliminary data.</text>
</comment>
<keyword evidence="3 6" id="KW-0812">Transmembrane</keyword>
<dbReference type="EMBL" id="JASKYM010000002">
    <property type="protein sequence ID" value="MDK2562934.1"/>
    <property type="molecule type" value="Genomic_DNA"/>
</dbReference>
<sequence>MNSLLNVYTKYKEVILYLVFGVLTTIVSFVSYYFCSDILQIHYLISNIISWVLAVAFAYVTNRIWVFESKSNSLSAMLKEMFTFVNCRLLSGVIDMGVMFLLVDALHLNDLYAKLFTQVIVVVLNYIFSKLIIFKT</sequence>
<dbReference type="InterPro" id="IPR007267">
    <property type="entry name" value="GtrA_DPMS_TM"/>
</dbReference>
<keyword evidence="9" id="KW-1185">Reference proteome</keyword>
<evidence type="ECO:0000256" key="5">
    <source>
        <dbReference type="ARBA" id="ARBA00023136"/>
    </source>
</evidence>
<dbReference type="RefSeq" id="WP_284131904.1">
    <property type="nucleotide sequence ID" value="NZ_JASKYM010000002.1"/>
</dbReference>
<keyword evidence="4 6" id="KW-1133">Transmembrane helix</keyword>
<comment type="subcellular location">
    <subcellularLocation>
        <location evidence="1">Membrane</location>
        <topology evidence="1">Multi-pass membrane protein</topology>
    </subcellularLocation>
</comment>
<gene>
    <name evidence="8" type="ORF">QOZ84_05205</name>
</gene>
<evidence type="ECO:0000256" key="3">
    <source>
        <dbReference type="ARBA" id="ARBA00022692"/>
    </source>
</evidence>
<evidence type="ECO:0000313" key="8">
    <source>
        <dbReference type="EMBL" id="MDK2562934.1"/>
    </source>
</evidence>
<evidence type="ECO:0000256" key="2">
    <source>
        <dbReference type="ARBA" id="ARBA00009399"/>
    </source>
</evidence>
<dbReference type="Proteomes" id="UP001301012">
    <property type="component" value="Unassembled WGS sequence"/>
</dbReference>
<comment type="similarity">
    <text evidence="2">Belongs to the GtrA family.</text>
</comment>
<evidence type="ECO:0000256" key="4">
    <source>
        <dbReference type="ARBA" id="ARBA00022989"/>
    </source>
</evidence>
<keyword evidence="5 6" id="KW-0472">Membrane</keyword>
<evidence type="ECO:0000259" key="7">
    <source>
        <dbReference type="Pfam" id="PF04138"/>
    </source>
</evidence>